<proteinExistence type="predicted"/>
<feature type="transmembrane region" description="Helical" evidence="1">
    <location>
        <begin position="29"/>
        <end position="49"/>
    </location>
</feature>
<dbReference type="EMBL" id="JAQBIE010000009">
    <property type="protein sequence ID" value="MDB6177605.1"/>
    <property type="molecule type" value="Genomic_DNA"/>
</dbReference>
<feature type="transmembrane region" description="Helical" evidence="1">
    <location>
        <begin position="184"/>
        <end position="202"/>
    </location>
</feature>
<reference evidence="3" key="1">
    <citation type="submission" date="2022-12" db="EMBL/GenBank/DDBJ databases">
        <title>Paracoccus onchidii sp. nov., isolated from a marine invertebrate from the South China Sea.</title>
        <authorList>
            <person name="Xu S."/>
            <person name="Liu Z."/>
            <person name="Xu Y."/>
        </authorList>
    </citation>
    <scope>NUCLEOTIDE SEQUENCE</scope>
    <source>
        <strain evidence="3">Z330</strain>
    </source>
</reference>
<dbReference type="PANTHER" id="PTHR23028">
    <property type="entry name" value="ACETYLTRANSFERASE"/>
    <property type="match status" value="1"/>
</dbReference>
<feature type="transmembrane region" description="Helical" evidence="1">
    <location>
        <begin position="264"/>
        <end position="282"/>
    </location>
</feature>
<feature type="transmembrane region" description="Helical" evidence="1">
    <location>
        <begin position="61"/>
        <end position="80"/>
    </location>
</feature>
<keyword evidence="3" id="KW-0012">Acyltransferase</keyword>
<feature type="transmembrane region" description="Helical" evidence="1">
    <location>
        <begin position="214"/>
        <end position="232"/>
    </location>
</feature>
<dbReference type="InterPro" id="IPR050879">
    <property type="entry name" value="Acyltransferase_3"/>
</dbReference>
<dbReference type="Proteomes" id="UP001165641">
    <property type="component" value="Unassembled WGS sequence"/>
</dbReference>
<organism evidence="3 4">
    <name type="scientific">Paracoccus onchidii</name>
    <dbReference type="NCBI Taxonomy" id="3017813"/>
    <lineage>
        <taxon>Bacteria</taxon>
        <taxon>Pseudomonadati</taxon>
        <taxon>Pseudomonadota</taxon>
        <taxon>Alphaproteobacteria</taxon>
        <taxon>Rhodobacterales</taxon>
        <taxon>Paracoccaceae</taxon>
        <taxon>Paracoccus</taxon>
    </lineage>
</organism>
<feature type="transmembrane region" description="Helical" evidence="1">
    <location>
        <begin position="294"/>
        <end position="316"/>
    </location>
</feature>
<keyword evidence="1" id="KW-0472">Membrane</keyword>
<accession>A0ABT4ZE79</accession>
<evidence type="ECO:0000259" key="2">
    <source>
        <dbReference type="Pfam" id="PF01757"/>
    </source>
</evidence>
<feature type="transmembrane region" description="Helical" evidence="1">
    <location>
        <begin position="100"/>
        <end position="119"/>
    </location>
</feature>
<keyword evidence="1" id="KW-0812">Transmembrane</keyword>
<sequence>MRRVVTPYAGLGSGPFPPPLSGDLPVLTAIRFFAAFWVFAFHFWSWIGLPDSGIWRVAGSGARGVDLFFVLSGFVIYHVYGRGRAASNFDFPTFMWRRFARVYPLHFVLLVVWLVFLIGLAQAGITLERELTFRDVIASVFLVQSWHITDGLLLNGVSWSVSAEMTAYLLFGLLISVAGGRLRWGFWLVALILTAILGHVVARAEGYTGFMHPTWDFGALRILPSFALGVLARLAADRVGIRGAVAIGVLSVAGLSVVMQDADAGYALLPLFAGLILAAARLSGPLGRMPGMGVLVYLGEISYSTYMVHTLILLIYSQAGPRVFGFYDLIPLSWHAVIVFVIILAASSLSYHLIEKPARNWLNRSWSRREVAKGVSKGTT</sequence>
<dbReference type="InterPro" id="IPR002656">
    <property type="entry name" value="Acyl_transf_3_dom"/>
</dbReference>
<dbReference type="GO" id="GO:0016746">
    <property type="term" value="F:acyltransferase activity"/>
    <property type="evidence" value="ECO:0007669"/>
    <property type="project" value="UniProtKB-KW"/>
</dbReference>
<name>A0ABT4ZE79_9RHOB</name>
<feature type="transmembrane region" description="Helical" evidence="1">
    <location>
        <begin position="159"/>
        <end position="177"/>
    </location>
</feature>
<dbReference type="PANTHER" id="PTHR23028:SF53">
    <property type="entry name" value="ACYL_TRANSF_3 DOMAIN-CONTAINING PROTEIN"/>
    <property type="match status" value="1"/>
</dbReference>
<dbReference type="Pfam" id="PF01757">
    <property type="entry name" value="Acyl_transf_3"/>
    <property type="match status" value="1"/>
</dbReference>
<evidence type="ECO:0000313" key="4">
    <source>
        <dbReference type="Proteomes" id="UP001165641"/>
    </source>
</evidence>
<comment type="caution">
    <text evidence="3">The sequence shown here is derived from an EMBL/GenBank/DDBJ whole genome shotgun (WGS) entry which is preliminary data.</text>
</comment>
<gene>
    <name evidence="3" type="ORF">PAF17_08765</name>
</gene>
<evidence type="ECO:0000313" key="3">
    <source>
        <dbReference type="EMBL" id="MDB6177605.1"/>
    </source>
</evidence>
<keyword evidence="4" id="KW-1185">Reference proteome</keyword>
<feature type="domain" description="Acyltransferase 3" evidence="2">
    <location>
        <begin position="27"/>
        <end position="350"/>
    </location>
</feature>
<keyword evidence="1" id="KW-1133">Transmembrane helix</keyword>
<keyword evidence="3" id="KW-0808">Transferase</keyword>
<feature type="transmembrane region" description="Helical" evidence="1">
    <location>
        <begin position="336"/>
        <end position="354"/>
    </location>
</feature>
<protein>
    <submittedName>
        <fullName evidence="3">Acyltransferase</fullName>
    </submittedName>
</protein>
<feature type="transmembrane region" description="Helical" evidence="1">
    <location>
        <begin position="239"/>
        <end position="258"/>
    </location>
</feature>
<dbReference type="RefSeq" id="WP_271888718.1">
    <property type="nucleotide sequence ID" value="NZ_JAQBIE010000009.1"/>
</dbReference>
<evidence type="ECO:0000256" key="1">
    <source>
        <dbReference type="SAM" id="Phobius"/>
    </source>
</evidence>